<dbReference type="CDD" id="cd00082">
    <property type="entry name" value="HisKA"/>
    <property type="match status" value="1"/>
</dbReference>
<dbReference type="PANTHER" id="PTHR43102">
    <property type="entry name" value="SLR1143 PROTEIN"/>
    <property type="match status" value="1"/>
</dbReference>
<dbReference type="Gene3D" id="3.30.450.20">
    <property type="entry name" value="PAS domain"/>
    <property type="match status" value="1"/>
</dbReference>
<dbReference type="EMBL" id="QGHA01000002">
    <property type="protein sequence ID" value="PWK78736.1"/>
    <property type="molecule type" value="Genomic_DNA"/>
</dbReference>
<gene>
    <name evidence="5" type="ORF">LX99_01184</name>
</gene>
<dbReference type="InterPro" id="IPR036097">
    <property type="entry name" value="HisK_dim/P_sf"/>
</dbReference>
<dbReference type="RefSeq" id="WP_109607028.1">
    <property type="nucleotide sequence ID" value="NZ_QGHA01000002.1"/>
</dbReference>
<feature type="domain" description="GAF" evidence="3">
    <location>
        <begin position="25"/>
        <end position="149"/>
    </location>
</feature>
<keyword evidence="6" id="KW-1185">Reference proteome</keyword>
<dbReference type="Pfam" id="PF08448">
    <property type="entry name" value="PAS_4"/>
    <property type="match status" value="1"/>
</dbReference>
<dbReference type="InterPro" id="IPR003018">
    <property type="entry name" value="GAF"/>
</dbReference>
<dbReference type="SUPFAM" id="SSF55785">
    <property type="entry name" value="PYP-like sensor domain (PAS domain)"/>
    <property type="match status" value="1"/>
</dbReference>
<dbReference type="SUPFAM" id="SSF47384">
    <property type="entry name" value="Homodimeric domain of signal transducing histidine kinase"/>
    <property type="match status" value="1"/>
</dbReference>
<dbReference type="AlphaFoldDB" id="A0A316HE14"/>
<name>A0A316HE14_9SPHI</name>
<dbReference type="SUPFAM" id="SSF55781">
    <property type="entry name" value="GAF domain-like"/>
    <property type="match status" value="1"/>
</dbReference>
<evidence type="ECO:0000259" key="4">
    <source>
        <dbReference type="Pfam" id="PF08448"/>
    </source>
</evidence>
<dbReference type="InterPro" id="IPR003661">
    <property type="entry name" value="HisK_dim/P_dom"/>
</dbReference>
<comment type="caution">
    <text evidence="5">The sequence shown here is derived from an EMBL/GenBank/DDBJ whole genome shotgun (WGS) entry which is preliminary data.</text>
</comment>
<dbReference type="Pfam" id="PF01590">
    <property type="entry name" value="GAF"/>
    <property type="match status" value="1"/>
</dbReference>
<evidence type="ECO:0000259" key="3">
    <source>
        <dbReference type="Pfam" id="PF01590"/>
    </source>
</evidence>
<evidence type="ECO:0000256" key="1">
    <source>
        <dbReference type="ARBA" id="ARBA00000085"/>
    </source>
</evidence>
<dbReference type="EC" id="2.7.13.3" evidence="2"/>
<evidence type="ECO:0000313" key="5">
    <source>
        <dbReference type="EMBL" id="PWK78736.1"/>
    </source>
</evidence>
<dbReference type="InterPro" id="IPR000014">
    <property type="entry name" value="PAS"/>
</dbReference>
<dbReference type="Gene3D" id="3.30.450.40">
    <property type="match status" value="1"/>
</dbReference>
<dbReference type="Proteomes" id="UP000245678">
    <property type="component" value="Unassembled WGS sequence"/>
</dbReference>
<evidence type="ECO:0000256" key="2">
    <source>
        <dbReference type="ARBA" id="ARBA00012438"/>
    </source>
</evidence>
<dbReference type="PANTHER" id="PTHR43102:SF2">
    <property type="entry name" value="GAF DOMAIN-CONTAINING PROTEIN"/>
    <property type="match status" value="1"/>
</dbReference>
<feature type="domain" description="PAS fold-4" evidence="4">
    <location>
        <begin position="180"/>
        <end position="289"/>
    </location>
</feature>
<dbReference type="NCBIfam" id="TIGR00229">
    <property type="entry name" value="sensory_box"/>
    <property type="match status" value="1"/>
</dbReference>
<accession>A0A316HE14</accession>
<evidence type="ECO:0000313" key="6">
    <source>
        <dbReference type="Proteomes" id="UP000245678"/>
    </source>
</evidence>
<proteinExistence type="predicted"/>
<dbReference type="Gene3D" id="1.10.287.130">
    <property type="match status" value="1"/>
</dbReference>
<sequence length="366" mass="41815">MPLRELERIAAVNRFLKLEISKDKELQGIVELAARICGTPTALITLIDENTQYIKFKIGFRYETTTRAEAFCNHVIENDGVMMVPDALLDERFATNPLVTGDPKIRFYAGSPLTTKDGLNLGSLCVIDRQPRDLNELQQQMLSALSRQAIQLLEFDSSIEILKDQFIAAKRSEIELRSFFESSIDCHLLLGKNFEILAFNKSLERLIYRTYNQTLVRGGDMHNYLAPQLKRCFYDNYLKALRGTAVFEERKIDHSAQQTYWVVKYEPAFNPQGEIIGVSVNATDVTARVKHEETVTAQNQSLREIAFIQSHELRRPVASIMGLMELLKTDERVTGIEELQLMEKAVQELDEKIHLVVSYTTEPPPQ</sequence>
<organism evidence="5 6">
    <name type="scientific">Mucilaginibacter oryzae</name>
    <dbReference type="NCBI Taxonomy" id="468058"/>
    <lineage>
        <taxon>Bacteria</taxon>
        <taxon>Pseudomonadati</taxon>
        <taxon>Bacteroidota</taxon>
        <taxon>Sphingobacteriia</taxon>
        <taxon>Sphingobacteriales</taxon>
        <taxon>Sphingobacteriaceae</taxon>
        <taxon>Mucilaginibacter</taxon>
    </lineage>
</organism>
<protein>
    <recommendedName>
        <fullName evidence="2">histidine kinase</fullName>
        <ecNumber evidence="2">2.7.13.3</ecNumber>
    </recommendedName>
</protein>
<comment type="catalytic activity">
    <reaction evidence="1">
        <text>ATP + protein L-histidine = ADP + protein N-phospho-L-histidine.</text>
        <dbReference type="EC" id="2.7.13.3"/>
    </reaction>
</comment>
<dbReference type="GO" id="GO:0000155">
    <property type="term" value="F:phosphorelay sensor kinase activity"/>
    <property type="evidence" value="ECO:0007669"/>
    <property type="project" value="InterPro"/>
</dbReference>
<dbReference type="InterPro" id="IPR013656">
    <property type="entry name" value="PAS_4"/>
</dbReference>
<dbReference type="InterPro" id="IPR035965">
    <property type="entry name" value="PAS-like_dom_sf"/>
</dbReference>
<dbReference type="InterPro" id="IPR029016">
    <property type="entry name" value="GAF-like_dom_sf"/>
</dbReference>
<reference evidence="5 6" key="1">
    <citation type="submission" date="2018-05" db="EMBL/GenBank/DDBJ databases">
        <title>Genomic Encyclopedia of Archaeal and Bacterial Type Strains, Phase II (KMG-II): from individual species to whole genera.</title>
        <authorList>
            <person name="Goeker M."/>
        </authorList>
    </citation>
    <scope>NUCLEOTIDE SEQUENCE [LARGE SCALE GENOMIC DNA]</scope>
    <source>
        <strain evidence="5 6">DSM 19975</strain>
    </source>
</reference>